<dbReference type="Proteomes" id="UP000469558">
    <property type="component" value="Unassembled WGS sequence"/>
</dbReference>
<dbReference type="InterPro" id="IPR036188">
    <property type="entry name" value="FAD/NAD-bd_sf"/>
</dbReference>
<accession>A0A8T9C1W1</accession>
<keyword evidence="2" id="KW-1185">Reference proteome</keyword>
<evidence type="ECO:0000313" key="1">
    <source>
        <dbReference type="EMBL" id="TVY68678.1"/>
    </source>
</evidence>
<dbReference type="AlphaFoldDB" id="A0A8T9C1W1"/>
<dbReference type="EMBL" id="QGMK01001476">
    <property type="protein sequence ID" value="TVY68678.1"/>
    <property type="molecule type" value="Genomic_DNA"/>
</dbReference>
<dbReference type="Gene3D" id="3.50.50.60">
    <property type="entry name" value="FAD/NAD(P)-binding domain"/>
    <property type="match status" value="1"/>
</dbReference>
<protein>
    <submittedName>
        <fullName evidence="1">Uncharacterized protein</fullName>
    </submittedName>
</protein>
<comment type="caution">
    <text evidence="1">The sequence shown here is derived from an EMBL/GenBank/DDBJ whole genome shotgun (WGS) entry which is preliminary data.</text>
</comment>
<name>A0A8T9C1W1_9HELO</name>
<gene>
    <name evidence="1" type="ORF">LSUE1_G007162</name>
</gene>
<reference evidence="1 2" key="1">
    <citation type="submission" date="2018-05" db="EMBL/GenBank/DDBJ databases">
        <title>Genome sequencing and assembly of the regulated plant pathogen Lachnellula willkommii and related sister species for the development of diagnostic species identification markers.</title>
        <authorList>
            <person name="Giroux E."/>
            <person name="Bilodeau G."/>
        </authorList>
    </citation>
    <scope>NUCLEOTIDE SEQUENCE [LARGE SCALE GENOMIC DNA]</scope>
    <source>
        <strain evidence="1 2">CBS 268.59</strain>
    </source>
</reference>
<organism evidence="1 2">
    <name type="scientific">Lachnellula suecica</name>
    <dbReference type="NCBI Taxonomy" id="602035"/>
    <lineage>
        <taxon>Eukaryota</taxon>
        <taxon>Fungi</taxon>
        <taxon>Dikarya</taxon>
        <taxon>Ascomycota</taxon>
        <taxon>Pezizomycotina</taxon>
        <taxon>Leotiomycetes</taxon>
        <taxon>Helotiales</taxon>
        <taxon>Lachnaceae</taxon>
        <taxon>Lachnellula</taxon>
    </lineage>
</organism>
<evidence type="ECO:0000313" key="2">
    <source>
        <dbReference type="Proteomes" id="UP000469558"/>
    </source>
</evidence>
<proteinExistence type="predicted"/>
<dbReference type="SUPFAM" id="SSF51905">
    <property type="entry name" value="FAD/NAD(P)-binding domain"/>
    <property type="match status" value="1"/>
</dbReference>
<sequence>MNASRTDHNLVGGQGIASGFRDAISAAWRLAIACRPGFEQHEKLFEAWYGERQQQLEKSLIATINNGNLCTDSSIVKTTLRDWYLWFYQLVPSWRHQLELGPRQKGLIRYKWETGFPFLAIRNGGRTFPQVFCSPYYSSPKQPLFTDDIIFRKNKTALFQLVVLIDSPDEMGAAKADLAHLKEMGEGELKVDEATYLVQDHVLLNTEEGPVDFDLKYAFQIIESGTSDPDIWAGLPSPQGYDGSKLAKEVEGRYIIVRPDRELLEASDALDAMISRPEINF</sequence>
<dbReference type="OrthoDB" id="10016252at2759"/>